<feature type="domain" description="Gcp-like" evidence="1">
    <location>
        <begin position="32"/>
        <end position="225"/>
    </location>
</feature>
<dbReference type="SUPFAM" id="SSF53067">
    <property type="entry name" value="Actin-like ATPase domain"/>
    <property type="match status" value="2"/>
</dbReference>
<dbReference type="PANTHER" id="PTHR11735:SF11">
    <property type="entry name" value="TRNA THREONYLCARBAMOYLADENOSINE BIOSYNTHESIS PROTEIN TSAB"/>
    <property type="match status" value="1"/>
</dbReference>
<protein>
    <submittedName>
        <fullName evidence="2">Metal-dependent protease, putative molecular chaperone</fullName>
    </submittedName>
</protein>
<dbReference type="GO" id="GO:0006508">
    <property type="term" value="P:proteolysis"/>
    <property type="evidence" value="ECO:0007669"/>
    <property type="project" value="UniProtKB-KW"/>
</dbReference>
<keyword evidence="3" id="KW-1185">Reference proteome</keyword>
<sequence>MMKVLALDTSNRPLTAAVLDGNQLLATTTITTERKHAAFALPLVAELLERAHLQPTDLDRVVVANGPGSYTGLRVAVTIGKVLATTLKIQLVGISSLATLALNFSDTNRLIVPLFDARNDLVFSGVYQTEPAGLKTVLLDRHVAFSRWILELQKFHDNLLFVGQDTLHFVDQIKESFPTAVVVSGPKALPQAGELGLAGQKQAVVTDVDHFVPRYLRLTQAEADWQREHPGEEQHNYVEHL</sequence>
<dbReference type="NCBIfam" id="TIGR03725">
    <property type="entry name" value="T6A_YeaZ"/>
    <property type="match status" value="1"/>
</dbReference>
<proteinExistence type="predicted"/>
<evidence type="ECO:0000259" key="1">
    <source>
        <dbReference type="Pfam" id="PF00814"/>
    </source>
</evidence>
<dbReference type="RefSeq" id="WP_009167389.1">
    <property type="nucleotide sequence ID" value="NZ_ALXG01000033.1"/>
</dbReference>
<dbReference type="InterPro" id="IPR043129">
    <property type="entry name" value="ATPase_NBD"/>
</dbReference>
<dbReference type="PANTHER" id="PTHR11735">
    <property type="entry name" value="TRNA N6-ADENOSINE THREONYLCARBAMOYLTRANSFERASE"/>
    <property type="match status" value="1"/>
</dbReference>
<dbReference type="Pfam" id="PF00814">
    <property type="entry name" value="TsaD"/>
    <property type="match status" value="1"/>
</dbReference>
<dbReference type="GO" id="GO:0002949">
    <property type="term" value="P:tRNA threonylcarbamoyladenosine modification"/>
    <property type="evidence" value="ECO:0007669"/>
    <property type="project" value="InterPro"/>
</dbReference>
<dbReference type="GO" id="GO:0008233">
    <property type="term" value="F:peptidase activity"/>
    <property type="evidence" value="ECO:0007669"/>
    <property type="project" value="UniProtKB-KW"/>
</dbReference>
<accession>W9EKU6</accession>
<name>W9EKU6_9LACO</name>
<organism evidence="2 3">
    <name type="scientific">Fructilactobacillus florum 8D</name>
    <dbReference type="NCBI Taxonomy" id="1221538"/>
    <lineage>
        <taxon>Bacteria</taxon>
        <taxon>Bacillati</taxon>
        <taxon>Bacillota</taxon>
        <taxon>Bacilli</taxon>
        <taxon>Lactobacillales</taxon>
        <taxon>Lactobacillaceae</taxon>
        <taxon>Fructilactobacillus</taxon>
    </lineage>
</organism>
<keyword evidence="2" id="KW-0645">Protease</keyword>
<gene>
    <name evidence="2" type="ORF">B808_780</name>
</gene>
<reference evidence="2 3" key="1">
    <citation type="submission" date="2012-08" db="EMBL/GenBank/DDBJ databases">
        <title>Genome sequencing of Lactobacillus florum 8D.</title>
        <authorList>
            <person name="Kim E.B."/>
            <person name="Marco M.L."/>
        </authorList>
    </citation>
    <scope>NUCLEOTIDE SEQUENCE [LARGE SCALE GENOMIC DNA]</scope>
    <source>
        <strain evidence="2 3">8D</strain>
    </source>
</reference>
<dbReference type="InterPro" id="IPR000905">
    <property type="entry name" value="Gcp-like_dom"/>
</dbReference>
<keyword evidence="2" id="KW-0378">Hydrolase</keyword>
<evidence type="ECO:0000313" key="3">
    <source>
        <dbReference type="Proteomes" id="UP000019474"/>
    </source>
</evidence>
<comment type="caution">
    <text evidence="2">The sequence shown here is derived from an EMBL/GenBank/DDBJ whole genome shotgun (WGS) entry which is preliminary data.</text>
</comment>
<dbReference type="Proteomes" id="UP000019474">
    <property type="component" value="Unassembled WGS sequence"/>
</dbReference>
<dbReference type="EMBL" id="ALXG01000033">
    <property type="protein sequence ID" value="ETO40294.1"/>
    <property type="molecule type" value="Genomic_DNA"/>
</dbReference>
<dbReference type="PATRIC" id="fig|1221538.3.peg.788"/>
<dbReference type="InterPro" id="IPR022496">
    <property type="entry name" value="T6A_TsaB"/>
</dbReference>
<dbReference type="GO" id="GO:0005829">
    <property type="term" value="C:cytosol"/>
    <property type="evidence" value="ECO:0007669"/>
    <property type="project" value="TreeGrafter"/>
</dbReference>
<dbReference type="AlphaFoldDB" id="W9EKU6"/>
<evidence type="ECO:0000313" key="2">
    <source>
        <dbReference type="EMBL" id="ETO40294.1"/>
    </source>
</evidence>
<dbReference type="CDD" id="cd24032">
    <property type="entry name" value="ASKHA_NBD_TsaB"/>
    <property type="match status" value="1"/>
</dbReference>
<dbReference type="Gene3D" id="3.30.420.40">
    <property type="match status" value="2"/>
</dbReference>